<evidence type="ECO:0000313" key="1">
    <source>
        <dbReference type="EMBL" id="CAB1416257.1"/>
    </source>
</evidence>
<dbReference type="AlphaFoldDB" id="A0A9N7TNN3"/>
<keyword evidence="2" id="KW-1185">Reference proteome</keyword>
<dbReference type="Proteomes" id="UP001153269">
    <property type="component" value="Unassembled WGS sequence"/>
</dbReference>
<gene>
    <name evidence="1" type="ORF">PLEPLA_LOCUS4048</name>
</gene>
<reference evidence="1" key="1">
    <citation type="submission" date="2020-03" db="EMBL/GenBank/DDBJ databases">
        <authorList>
            <person name="Weist P."/>
        </authorList>
    </citation>
    <scope>NUCLEOTIDE SEQUENCE</scope>
</reference>
<accession>A0A9N7TNN3</accession>
<proteinExistence type="predicted"/>
<sequence length="210" mass="23190">MLDLLVVSVYPDDALVQRLEEVRGRFVVSCQQEEWLRMNGCLTKNGSKDCAIRLIWTTRCLPSVSNQITIMAYRMDNSGLEVKEMLGGLGADFGSACWERHIPYAWRIRVLNPISESSWSAEALEFGGLSVAWNLRLATQRALVASGLPLPQIIIGNPSRETSAEHLHIPSPLSDISGLNGKFPPPSGFMLLHSSLVRWPGFAKRGVASD</sequence>
<protein>
    <submittedName>
        <fullName evidence="1">Uncharacterized protein</fullName>
    </submittedName>
</protein>
<evidence type="ECO:0000313" key="2">
    <source>
        <dbReference type="Proteomes" id="UP001153269"/>
    </source>
</evidence>
<comment type="caution">
    <text evidence="1">The sequence shown here is derived from an EMBL/GenBank/DDBJ whole genome shotgun (WGS) entry which is preliminary data.</text>
</comment>
<name>A0A9N7TNN3_PLEPL</name>
<dbReference type="EMBL" id="CADEAL010000200">
    <property type="protein sequence ID" value="CAB1416257.1"/>
    <property type="molecule type" value="Genomic_DNA"/>
</dbReference>
<organism evidence="1 2">
    <name type="scientific">Pleuronectes platessa</name>
    <name type="common">European plaice</name>
    <dbReference type="NCBI Taxonomy" id="8262"/>
    <lineage>
        <taxon>Eukaryota</taxon>
        <taxon>Metazoa</taxon>
        <taxon>Chordata</taxon>
        <taxon>Craniata</taxon>
        <taxon>Vertebrata</taxon>
        <taxon>Euteleostomi</taxon>
        <taxon>Actinopterygii</taxon>
        <taxon>Neopterygii</taxon>
        <taxon>Teleostei</taxon>
        <taxon>Neoteleostei</taxon>
        <taxon>Acanthomorphata</taxon>
        <taxon>Carangaria</taxon>
        <taxon>Pleuronectiformes</taxon>
        <taxon>Pleuronectoidei</taxon>
        <taxon>Pleuronectidae</taxon>
        <taxon>Pleuronectes</taxon>
    </lineage>
</organism>